<dbReference type="EMBL" id="JAPQKN010000001">
    <property type="protein sequence ID" value="KAJ5177228.1"/>
    <property type="molecule type" value="Genomic_DNA"/>
</dbReference>
<reference evidence="1" key="1">
    <citation type="submission" date="2022-11" db="EMBL/GenBank/DDBJ databases">
        <authorList>
            <person name="Petersen C."/>
        </authorList>
    </citation>
    <scope>NUCLEOTIDE SEQUENCE</scope>
    <source>
        <strain evidence="1">IBT 26290</strain>
    </source>
</reference>
<accession>A0A9W9LUJ2</accession>
<dbReference type="AlphaFoldDB" id="A0A9W9LUJ2"/>
<dbReference type="GeneID" id="81424406"/>
<gene>
    <name evidence="1" type="ORF">N7482_003105</name>
</gene>
<evidence type="ECO:0000313" key="2">
    <source>
        <dbReference type="Proteomes" id="UP001149163"/>
    </source>
</evidence>
<protein>
    <submittedName>
        <fullName evidence="1">Uncharacterized protein</fullName>
    </submittedName>
</protein>
<keyword evidence="2" id="KW-1185">Reference proteome</keyword>
<dbReference type="RefSeq" id="XP_056548836.1">
    <property type="nucleotide sequence ID" value="XM_056685230.1"/>
</dbReference>
<reference evidence="1" key="2">
    <citation type="journal article" date="2023" name="IMA Fungus">
        <title>Comparative genomic study of the Penicillium genus elucidates a diverse pangenome and 15 lateral gene transfer events.</title>
        <authorList>
            <person name="Petersen C."/>
            <person name="Sorensen T."/>
            <person name="Nielsen M.R."/>
            <person name="Sondergaard T.E."/>
            <person name="Sorensen J.L."/>
            <person name="Fitzpatrick D.A."/>
            <person name="Frisvad J.C."/>
            <person name="Nielsen K.L."/>
        </authorList>
    </citation>
    <scope>NUCLEOTIDE SEQUENCE</scope>
    <source>
        <strain evidence="1">IBT 26290</strain>
    </source>
</reference>
<organism evidence="1 2">
    <name type="scientific">Penicillium canariense</name>
    <dbReference type="NCBI Taxonomy" id="189055"/>
    <lineage>
        <taxon>Eukaryota</taxon>
        <taxon>Fungi</taxon>
        <taxon>Dikarya</taxon>
        <taxon>Ascomycota</taxon>
        <taxon>Pezizomycotina</taxon>
        <taxon>Eurotiomycetes</taxon>
        <taxon>Eurotiomycetidae</taxon>
        <taxon>Eurotiales</taxon>
        <taxon>Aspergillaceae</taxon>
        <taxon>Penicillium</taxon>
    </lineage>
</organism>
<sequence length="87" mass="9874">MDTEAAPAWRCLGVLLGVLVMRRWKVEDATGGVSREEVTDCRLPQAITEELTTDYFPFFTLIRCCVANARFVAPLQRLMQTREALPE</sequence>
<evidence type="ECO:0000313" key="1">
    <source>
        <dbReference type="EMBL" id="KAJ5177228.1"/>
    </source>
</evidence>
<comment type="caution">
    <text evidence="1">The sequence shown here is derived from an EMBL/GenBank/DDBJ whole genome shotgun (WGS) entry which is preliminary data.</text>
</comment>
<name>A0A9W9LUJ2_9EURO</name>
<proteinExistence type="predicted"/>
<dbReference type="Proteomes" id="UP001149163">
    <property type="component" value="Unassembled WGS sequence"/>
</dbReference>